<protein>
    <submittedName>
        <fullName evidence="2">Uncharacterized protein</fullName>
    </submittedName>
</protein>
<name>A0A835Y956_9CHLO</name>
<gene>
    <name evidence="2" type="ORF">HYH03_008444</name>
</gene>
<keyword evidence="3" id="KW-1185">Reference proteome</keyword>
<accession>A0A835Y956</accession>
<proteinExistence type="predicted"/>
<feature type="compositionally biased region" description="Low complexity" evidence="1">
    <location>
        <begin position="15"/>
        <end position="26"/>
    </location>
</feature>
<organism evidence="2 3">
    <name type="scientific">Edaphochlamys debaryana</name>
    <dbReference type="NCBI Taxonomy" id="47281"/>
    <lineage>
        <taxon>Eukaryota</taxon>
        <taxon>Viridiplantae</taxon>
        <taxon>Chlorophyta</taxon>
        <taxon>core chlorophytes</taxon>
        <taxon>Chlorophyceae</taxon>
        <taxon>CS clade</taxon>
        <taxon>Chlamydomonadales</taxon>
        <taxon>Chlamydomonadales incertae sedis</taxon>
        <taxon>Edaphochlamys</taxon>
    </lineage>
</organism>
<dbReference type="AlphaFoldDB" id="A0A835Y956"/>
<evidence type="ECO:0000313" key="2">
    <source>
        <dbReference type="EMBL" id="KAG2493309.1"/>
    </source>
</evidence>
<comment type="caution">
    <text evidence="2">The sequence shown here is derived from an EMBL/GenBank/DDBJ whole genome shotgun (WGS) entry which is preliminary data.</text>
</comment>
<sequence>MEPPVSRCGRRSRSLCRSGSGSGSSWRSTATLVLMAAAAALLAGARVTAAQPQTAPDCDAARARLLTNPDIAAFRYYPCLSEPRYQQEANAFLAPVTSVAEVLAACIM</sequence>
<dbReference type="EMBL" id="JAEHOE010000038">
    <property type="protein sequence ID" value="KAG2493309.1"/>
    <property type="molecule type" value="Genomic_DNA"/>
</dbReference>
<dbReference type="Proteomes" id="UP000612055">
    <property type="component" value="Unassembled WGS sequence"/>
</dbReference>
<evidence type="ECO:0000256" key="1">
    <source>
        <dbReference type="SAM" id="MobiDB-lite"/>
    </source>
</evidence>
<reference evidence="2" key="1">
    <citation type="journal article" date="2020" name="bioRxiv">
        <title>Comparative genomics of Chlamydomonas.</title>
        <authorList>
            <person name="Craig R.J."/>
            <person name="Hasan A.R."/>
            <person name="Ness R.W."/>
            <person name="Keightley P.D."/>
        </authorList>
    </citation>
    <scope>NUCLEOTIDE SEQUENCE</scope>
    <source>
        <strain evidence="2">CCAP 11/70</strain>
    </source>
</reference>
<evidence type="ECO:0000313" key="3">
    <source>
        <dbReference type="Proteomes" id="UP000612055"/>
    </source>
</evidence>
<feature type="region of interest" description="Disordered" evidence="1">
    <location>
        <begin position="1"/>
        <end position="26"/>
    </location>
</feature>